<gene>
    <name evidence="12" type="ORF">HOLleu_29319</name>
</gene>
<dbReference type="AlphaFoldDB" id="A0A9Q1BN55"/>
<keyword evidence="7" id="KW-0833">Ubl conjugation pathway</keyword>
<keyword evidence="13" id="KW-1185">Reference proteome</keyword>
<comment type="similarity">
    <text evidence="9">Belongs to the WD repeat DCAF12 family.</text>
</comment>
<evidence type="ECO:0000256" key="4">
    <source>
        <dbReference type="ARBA" id="ARBA00022490"/>
    </source>
</evidence>
<evidence type="ECO:0000256" key="3">
    <source>
        <dbReference type="ARBA" id="ARBA00004906"/>
    </source>
</evidence>
<dbReference type="GO" id="GO:0005737">
    <property type="term" value="C:cytoplasm"/>
    <property type="evidence" value="ECO:0007669"/>
    <property type="project" value="UniProtKB-SubCell"/>
</dbReference>
<evidence type="ECO:0000256" key="6">
    <source>
        <dbReference type="ARBA" id="ARBA00022737"/>
    </source>
</evidence>
<accession>A0A9Q1BN55</accession>
<reference evidence="12" key="1">
    <citation type="submission" date="2021-10" db="EMBL/GenBank/DDBJ databases">
        <title>Tropical sea cucumber genome reveals ecological adaptation and Cuvierian tubules defense mechanism.</title>
        <authorList>
            <person name="Chen T."/>
        </authorList>
    </citation>
    <scope>NUCLEOTIDE SEQUENCE</scope>
    <source>
        <strain evidence="12">Nanhai2018</strain>
        <tissue evidence="12">Muscle</tissue>
    </source>
</reference>
<dbReference type="InterPro" id="IPR015943">
    <property type="entry name" value="WD40/YVTN_repeat-like_dom_sf"/>
</dbReference>
<evidence type="ECO:0000256" key="8">
    <source>
        <dbReference type="ARBA" id="ARBA00023242"/>
    </source>
</evidence>
<evidence type="ECO:0000256" key="2">
    <source>
        <dbReference type="ARBA" id="ARBA00004496"/>
    </source>
</evidence>
<protein>
    <submittedName>
        <fullName evidence="12">DDB1- and CUL4-associated factor 12</fullName>
    </submittedName>
</protein>
<keyword evidence="6" id="KW-0677">Repeat</keyword>
<dbReference type="PROSITE" id="PS50082">
    <property type="entry name" value="WD_REPEATS_2"/>
    <property type="match status" value="1"/>
</dbReference>
<evidence type="ECO:0000313" key="12">
    <source>
        <dbReference type="EMBL" id="KAJ8029823.1"/>
    </source>
</evidence>
<dbReference type="InterPro" id="IPR051191">
    <property type="entry name" value="DCAF12"/>
</dbReference>
<dbReference type="SUPFAM" id="SSF50978">
    <property type="entry name" value="WD40 repeat-like"/>
    <property type="match status" value="1"/>
</dbReference>
<comment type="caution">
    <text evidence="12">The sequence shown here is derived from an EMBL/GenBank/DDBJ whole genome shotgun (WGS) entry which is preliminary data.</text>
</comment>
<dbReference type="EMBL" id="JAIZAY010000014">
    <property type="protein sequence ID" value="KAJ8029823.1"/>
    <property type="molecule type" value="Genomic_DNA"/>
</dbReference>
<comment type="subcellular location">
    <subcellularLocation>
        <location evidence="2">Cytoplasm</location>
    </subcellularLocation>
    <subcellularLocation>
        <location evidence="1">Nucleus</location>
    </subcellularLocation>
</comment>
<evidence type="ECO:0000259" key="11">
    <source>
        <dbReference type="Pfam" id="PF23760"/>
    </source>
</evidence>
<evidence type="ECO:0000256" key="1">
    <source>
        <dbReference type="ARBA" id="ARBA00004123"/>
    </source>
</evidence>
<dbReference type="InterPro" id="IPR001680">
    <property type="entry name" value="WD40_rpt"/>
</dbReference>
<keyword evidence="5 10" id="KW-0853">WD repeat</keyword>
<keyword evidence="4" id="KW-0963">Cytoplasm</keyword>
<dbReference type="OrthoDB" id="9610195at2759"/>
<evidence type="ECO:0000256" key="5">
    <source>
        <dbReference type="ARBA" id="ARBA00022574"/>
    </source>
</evidence>
<evidence type="ECO:0000256" key="9">
    <source>
        <dbReference type="ARBA" id="ARBA00038022"/>
    </source>
</evidence>
<sequence>MEKKQWKRFVRLHPKWPVPPNSVVQYLQQRSLGSRKAQCGRQLYKESFSNRRIPYLLEEKEYSLGEVNKVFASQWISDHAVVMGTKCNKLIVLYIWNGKMVCVPMISSTIPTEDGLIADEGSGIHAISLNPSQTCIATGADNPNNLGVYAMPDFDPLCVGEACHRDWIFDLKWLDDEFIVTGSRDGTIALWSVADCFQSDHASSASTSKHKSIRPRCHRHVTSSAGHFLHEDDHLLQKVRALEFNSNRKELASVVVSSGCICFWDVCQFREVQCRKLHHGRENVCLALSNSYSLYAVGSQSHITLLDSRRGKTVCSLGIQEECSGVRSVNFQGDILSAGTGMGAIKFIDVRKMQYLRKESGDFLCLQVGDGWLSRDDIYYSFFAEYAYPNAIYTHCFDDSGTRLFAAGGPLPTGLTGNYAGLFQ</sequence>
<feature type="repeat" description="WD" evidence="10">
    <location>
        <begin position="161"/>
        <end position="193"/>
    </location>
</feature>
<comment type="pathway">
    <text evidence="3">Protein modification; protein ubiquitination.</text>
</comment>
<dbReference type="InterPro" id="IPR036322">
    <property type="entry name" value="WD40_repeat_dom_sf"/>
</dbReference>
<name>A0A9Q1BN55_HOLLE</name>
<proteinExistence type="inferred from homology"/>
<evidence type="ECO:0000256" key="10">
    <source>
        <dbReference type="PROSITE-ProRule" id="PRU00221"/>
    </source>
</evidence>
<dbReference type="Pfam" id="PF23760">
    <property type="entry name" value="Beta-prop_DCAF12"/>
    <property type="match status" value="1"/>
</dbReference>
<dbReference type="PANTHER" id="PTHR19860">
    <property type="entry name" value="DDB1- AND CUL4-ASSOCIATED FACTOR 12-RELATED"/>
    <property type="match status" value="1"/>
</dbReference>
<feature type="domain" description="DDB1- and CUL4-associated factor 12 beta-propeller" evidence="11">
    <location>
        <begin position="53"/>
        <end position="423"/>
    </location>
</feature>
<dbReference type="Gene3D" id="2.130.10.10">
    <property type="entry name" value="YVTN repeat-like/Quinoprotein amine dehydrogenase"/>
    <property type="match status" value="2"/>
</dbReference>
<dbReference type="Proteomes" id="UP001152320">
    <property type="component" value="Chromosome 14"/>
</dbReference>
<dbReference type="InterPro" id="IPR056151">
    <property type="entry name" value="Beta-prop_DCAF12"/>
</dbReference>
<dbReference type="PANTHER" id="PTHR19860:SF16">
    <property type="entry name" value="DDB1- AND CUL4-ASSOCIATED FACTOR 12"/>
    <property type="match status" value="1"/>
</dbReference>
<keyword evidence="8" id="KW-0539">Nucleus</keyword>
<evidence type="ECO:0000313" key="13">
    <source>
        <dbReference type="Proteomes" id="UP001152320"/>
    </source>
</evidence>
<dbReference type="SMART" id="SM00320">
    <property type="entry name" value="WD40"/>
    <property type="match status" value="3"/>
</dbReference>
<dbReference type="GO" id="GO:0080008">
    <property type="term" value="C:Cul4-RING E3 ubiquitin ligase complex"/>
    <property type="evidence" value="ECO:0007669"/>
    <property type="project" value="TreeGrafter"/>
</dbReference>
<organism evidence="12 13">
    <name type="scientific">Holothuria leucospilota</name>
    <name type="common">Black long sea cucumber</name>
    <name type="synonym">Mertensiothuria leucospilota</name>
    <dbReference type="NCBI Taxonomy" id="206669"/>
    <lineage>
        <taxon>Eukaryota</taxon>
        <taxon>Metazoa</taxon>
        <taxon>Echinodermata</taxon>
        <taxon>Eleutherozoa</taxon>
        <taxon>Echinozoa</taxon>
        <taxon>Holothuroidea</taxon>
        <taxon>Aspidochirotacea</taxon>
        <taxon>Aspidochirotida</taxon>
        <taxon>Holothuriidae</taxon>
        <taxon>Holothuria</taxon>
    </lineage>
</organism>
<evidence type="ECO:0000256" key="7">
    <source>
        <dbReference type="ARBA" id="ARBA00022786"/>
    </source>
</evidence>
<dbReference type="GO" id="GO:0005634">
    <property type="term" value="C:nucleus"/>
    <property type="evidence" value="ECO:0007669"/>
    <property type="project" value="UniProtKB-SubCell"/>
</dbReference>